<dbReference type="EMBL" id="LNCU01000039">
    <property type="protein sequence ID" value="KWV58272.1"/>
    <property type="molecule type" value="Genomic_DNA"/>
</dbReference>
<evidence type="ECO:0000313" key="2">
    <source>
        <dbReference type="EMBL" id="KWV58272.1"/>
    </source>
</evidence>
<organism evidence="2 3">
    <name type="scientific">Bradyrhizobium macuxiense</name>
    <dbReference type="NCBI Taxonomy" id="1755647"/>
    <lineage>
        <taxon>Bacteria</taxon>
        <taxon>Pseudomonadati</taxon>
        <taxon>Pseudomonadota</taxon>
        <taxon>Alphaproteobacteria</taxon>
        <taxon>Hyphomicrobiales</taxon>
        <taxon>Nitrobacteraceae</taxon>
        <taxon>Bradyrhizobium</taxon>
    </lineage>
</organism>
<protein>
    <submittedName>
        <fullName evidence="2">Uncharacterized protein</fullName>
    </submittedName>
</protein>
<accession>A0A109JZZ7</accession>
<dbReference type="AlphaFoldDB" id="A0A109JZZ7"/>
<evidence type="ECO:0000256" key="1">
    <source>
        <dbReference type="SAM" id="MobiDB-lite"/>
    </source>
</evidence>
<reference evidence="2 3" key="1">
    <citation type="submission" date="2015-11" db="EMBL/GenBank/DDBJ databases">
        <title>Draft Genome Sequence of the Strain BR 10303 (Bradyrhizobium sp.) isolated from nodules of Centrolobium paraense.</title>
        <authorList>
            <person name="Zelli J.E."/>
            <person name="Simoes-Araujo J.L."/>
            <person name="Barauna A.C."/>
            <person name="Silva K."/>
        </authorList>
    </citation>
    <scope>NUCLEOTIDE SEQUENCE [LARGE SCALE GENOMIC DNA]</scope>
    <source>
        <strain evidence="2 3">BR 10303</strain>
    </source>
</reference>
<comment type="caution">
    <text evidence="2">The sequence shown here is derived from an EMBL/GenBank/DDBJ whole genome shotgun (WGS) entry which is preliminary data.</text>
</comment>
<gene>
    <name evidence="2" type="ORF">AS156_36375</name>
</gene>
<proteinExistence type="predicted"/>
<dbReference type="Proteomes" id="UP000057737">
    <property type="component" value="Unassembled WGS sequence"/>
</dbReference>
<feature type="region of interest" description="Disordered" evidence="1">
    <location>
        <begin position="25"/>
        <end position="48"/>
    </location>
</feature>
<evidence type="ECO:0000313" key="3">
    <source>
        <dbReference type="Proteomes" id="UP000057737"/>
    </source>
</evidence>
<keyword evidence="3" id="KW-1185">Reference proteome</keyword>
<name>A0A109JZZ7_9BRAD</name>
<sequence>MQNADLEEQQARAEQEAFEQQLDAARMADTARLHRRPGPKPPANVSGTDRDYIWTMIEAVGKRRKLSHATAEKYIQMLYKVAAYLGERRQSPEETDDKTLNELFETVFKNNKHVGIALQALQEQRGGLRRRKRGATAGCIRGAYSASVGRIPVAPTEADAPLIESIIEEGVNRKHWAPPSRSLTRSARRGLFAAYGSVLDVAVGPYEKNMSACEQMLALRPIGKSISEAYSRASRVEGIPQARRLHLGTMSVVGVS</sequence>